<feature type="compositionally biased region" description="Gly residues" evidence="1">
    <location>
        <begin position="254"/>
        <end position="265"/>
    </location>
</feature>
<accession>A0A3L7A2D2</accession>
<keyword evidence="2" id="KW-1133">Transmembrane helix</keyword>
<keyword evidence="4" id="KW-1185">Reference proteome</keyword>
<keyword evidence="2" id="KW-0812">Transmembrane</keyword>
<evidence type="ECO:0000256" key="1">
    <source>
        <dbReference type="SAM" id="MobiDB-lite"/>
    </source>
</evidence>
<reference evidence="3 4" key="1">
    <citation type="submission" date="2018-10" db="EMBL/GenBank/DDBJ databases">
        <authorList>
            <person name="Li J."/>
        </authorList>
    </citation>
    <scope>NUCLEOTIDE SEQUENCE [LARGE SCALE GENOMIC DNA]</scope>
    <source>
        <strain evidence="3 4">IF 016277</strain>
    </source>
</reference>
<name>A0A3L7A2D2_9MICO</name>
<dbReference type="RefSeq" id="WP_121649532.1">
    <property type="nucleotide sequence ID" value="NZ_RCUX01000012.1"/>
</dbReference>
<evidence type="ECO:0000313" key="3">
    <source>
        <dbReference type="EMBL" id="RLP74145.1"/>
    </source>
</evidence>
<evidence type="ECO:0000313" key="4">
    <source>
        <dbReference type="Proteomes" id="UP000272503"/>
    </source>
</evidence>
<keyword evidence="2" id="KW-0472">Membrane</keyword>
<gene>
    <name evidence="3" type="ORF">D9V32_13980</name>
</gene>
<evidence type="ECO:0000256" key="2">
    <source>
        <dbReference type="SAM" id="Phobius"/>
    </source>
</evidence>
<protein>
    <submittedName>
        <fullName evidence="3">Uncharacterized protein</fullName>
    </submittedName>
</protein>
<feature type="region of interest" description="Disordered" evidence="1">
    <location>
        <begin position="254"/>
        <end position="336"/>
    </location>
</feature>
<organism evidence="3 4">
    <name type="scientific">Mycetocola tolaasinivorans</name>
    <dbReference type="NCBI Taxonomy" id="76635"/>
    <lineage>
        <taxon>Bacteria</taxon>
        <taxon>Bacillati</taxon>
        <taxon>Actinomycetota</taxon>
        <taxon>Actinomycetes</taxon>
        <taxon>Micrococcales</taxon>
        <taxon>Microbacteriaceae</taxon>
        <taxon>Mycetocola</taxon>
    </lineage>
</organism>
<feature type="compositionally biased region" description="Low complexity" evidence="1">
    <location>
        <begin position="266"/>
        <end position="275"/>
    </location>
</feature>
<dbReference type="Proteomes" id="UP000272503">
    <property type="component" value="Unassembled WGS sequence"/>
</dbReference>
<proteinExistence type="predicted"/>
<dbReference type="EMBL" id="RCUX01000012">
    <property type="protein sequence ID" value="RLP74145.1"/>
    <property type="molecule type" value="Genomic_DNA"/>
</dbReference>
<sequence>MPTFIARHKVAAIVTASAIVLAGVGIGVFLSVDNHNRGQYEAAVAEFESANALILKKTSALTDSESRALAVRGGSSAARLASQRVLEAGDGTFFAEDARQKLVEAQEAFDSAVERAGEPSADVSTDAITAPTSTTEEAGAALVTVNARIKKIDNTIAANEAINDAHVEARSALTTATRAVVITARERGDAILSDTTAASDTARATLSDAISTAESAEGEFGEVAERYVAAARDAIAQHGAALGVAGGQASLGGGASTPAAGGGSAPAGAGSKPSSVDTRPAAGGGSGSGSPGGGSAGKGNTGGTGNTGGSVAPPATDGNTGGGAAVPPPAAKPSASQIASKLAGDFGARVGAGGSCLAINSGTVSENSTFGPNRTPTAPNYLAVTVSGGGGSYSVQWYICQG</sequence>
<feature type="compositionally biased region" description="Gly residues" evidence="1">
    <location>
        <begin position="282"/>
        <end position="308"/>
    </location>
</feature>
<dbReference type="AlphaFoldDB" id="A0A3L7A2D2"/>
<feature type="transmembrane region" description="Helical" evidence="2">
    <location>
        <begin position="12"/>
        <end position="32"/>
    </location>
</feature>
<comment type="caution">
    <text evidence="3">The sequence shown here is derived from an EMBL/GenBank/DDBJ whole genome shotgun (WGS) entry which is preliminary data.</text>
</comment>